<keyword evidence="9" id="KW-0560">Oxidoreductase</keyword>
<proteinExistence type="inferred from homology"/>
<dbReference type="STRING" id="307507.A0A2V0PPU5"/>
<dbReference type="GO" id="GO:0046872">
    <property type="term" value="F:metal ion binding"/>
    <property type="evidence" value="ECO:0007669"/>
    <property type="project" value="UniProtKB-KW"/>
</dbReference>
<keyword evidence="19" id="KW-1185">Reference proteome</keyword>
<keyword evidence="7" id="KW-0479">Metal-binding</keyword>
<evidence type="ECO:0000256" key="8">
    <source>
        <dbReference type="ARBA" id="ARBA00022962"/>
    </source>
</evidence>
<evidence type="ECO:0000256" key="12">
    <source>
        <dbReference type="ARBA" id="ARBA00023164"/>
    </source>
</evidence>
<feature type="domain" description="Glutamine amidotransferase type-2" evidence="17">
    <location>
        <begin position="96"/>
        <end position="136"/>
    </location>
</feature>
<dbReference type="GO" id="GO:0006537">
    <property type="term" value="P:glutamate biosynthetic process"/>
    <property type="evidence" value="ECO:0007669"/>
    <property type="project" value="UniProtKB-KW"/>
</dbReference>
<sequence length="139" mass="14721">MGILQQQRSLLQQSHNPCGTPAPARPGAPRRLGPSLSHVQRGSAGSSAASAALATRGGVLRVGPPRRHRGPRPTEAHSDVPPAQGLFNPENDQDSCGVGFVGELSKQPSRRCVTDALKMLERMTHRGACGCEENTGKRK</sequence>
<evidence type="ECO:0000313" key="18">
    <source>
        <dbReference type="EMBL" id="GBF99215.1"/>
    </source>
</evidence>
<dbReference type="InterPro" id="IPR050711">
    <property type="entry name" value="ET-N_metabolism_enzyme"/>
</dbReference>
<evidence type="ECO:0000256" key="10">
    <source>
        <dbReference type="ARBA" id="ARBA00023004"/>
    </source>
</evidence>
<dbReference type="InParanoid" id="A0A2V0PPU5"/>
<keyword evidence="4" id="KW-0028">Amino-acid biosynthesis</keyword>
<evidence type="ECO:0000256" key="13">
    <source>
        <dbReference type="ARBA" id="ARBA00023291"/>
    </source>
</evidence>
<evidence type="ECO:0000256" key="3">
    <source>
        <dbReference type="ARBA" id="ARBA00009716"/>
    </source>
</evidence>
<gene>
    <name evidence="18" type="ORF">Rsub_11422</name>
</gene>
<evidence type="ECO:0000313" key="19">
    <source>
        <dbReference type="Proteomes" id="UP000247498"/>
    </source>
</evidence>
<feature type="compositionally biased region" description="Low complexity" evidence="16">
    <location>
        <begin position="42"/>
        <end position="63"/>
    </location>
</feature>
<organism evidence="18 19">
    <name type="scientific">Raphidocelis subcapitata</name>
    <dbReference type="NCBI Taxonomy" id="307507"/>
    <lineage>
        <taxon>Eukaryota</taxon>
        <taxon>Viridiplantae</taxon>
        <taxon>Chlorophyta</taxon>
        <taxon>core chlorophytes</taxon>
        <taxon>Chlorophyceae</taxon>
        <taxon>CS clade</taxon>
        <taxon>Sphaeropleales</taxon>
        <taxon>Selenastraceae</taxon>
        <taxon>Raphidocelis</taxon>
    </lineage>
</organism>
<comment type="cofactor">
    <cofactor evidence="1">
        <name>FMN</name>
        <dbReference type="ChEBI" id="CHEBI:58210"/>
    </cofactor>
</comment>
<keyword evidence="10" id="KW-0408">Iron</keyword>
<comment type="similarity">
    <text evidence="3">Belongs to the glutamate synthase family.</text>
</comment>
<evidence type="ECO:0000256" key="15">
    <source>
        <dbReference type="ARBA" id="ARBA00039085"/>
    </source>
</evidence>
<keyword evidence="12" id="KW-0314">Glutamate biosynthesis</keyword>
<reference evidence="18 19" key="1">
    <citation type="journal article" date="2018" name="Sci. Rep.">
        <title>Raphidocelis subcapitata (=Pseudokirchneriella subcapitata) provides an insight into genome evolution and environmental adaptations in the Sphaeropleales.</title>
        <authorList>
            <person name="Suzuki S."/>
            <person name="Yamaguchi H."/>
            <person name="Nakajima N."/>
            <person name="Kawachi M."/>
        </authorList>
    </citation>
    <scope>NUCLEOTIDE SEQUENCE [LARGE SCALE GENOMIC DNA]</scope>
    <source>
        <strain evidence="18 19">NIES-35</strain>
    </source>
</reference>
<accession>A0A2V0PPU5</accession>
<dbReference type="InterPro" id="IPR017932">
    <property type="entry name" value="GATase_2_dom"/>
</dbReference>
<dbReference type="PANTHER" id="PTHR11938:SF133">
    <property type="entry name" value="GLUTAMATE SYNTHASE (NADH)"/>
    <property type="match status" value="1"/>
</dbReference>
<evidence type="ECO:0000256" key="5">
    <source>
        <dbReference type="ARBA" id="ARBA00022630"/>
    </source>
</evidence>
<dbReference type="Pfam" id="PF00310">
    <property type="entry name" value="GATase_2"/>
    <property type="match status" value="1"/>
</dbReference>
<keyword evidence="5" id="KW-0285">Flavoprotein</keyword>
<name>A0A2V0PPU5_9CHLO</name>
<evidence type="ECO:0000256" key="9">
    <source>
        <dbReference type="ARBA" id="ARBA00023002"/>
    </source>
</evidence>
<dbReference type="PANTHER" id="PTHR11938">
    <property type="entry name" value="FAD NADPH DEHYDROGENASE/OXIDOREDUCTASE"/>
    <property type="match status" value="1"/>
</dbReference>
<keyword evidence="6" id="KW-0288">FMN</keyword>
<dbReference type="SUPFAM" id="SSF56235">
    <property type="entry name" value="N-terminal nucleophile aminohydrolases (Ntn hydrolases)"/>
    <property type="match status" value="1"/>
</dbReference>
<dbReference type="EC" id="1.4.7.1" evidence="15"/>
<evidence type="ECO:0000256" key="6">
    <source>
        <dbReference type="ARBA" id="ARBA00022643"/>
    </source>
</evidence>
<evidence type="ECO:0000256" key="16">
    <source>
        <dbReference type="SAM" id="MobiDB-lite"/>
    </source>
</evidence>
<dbReference type="GO" id="GO:0051538">
    <property type="term" value="F:3 iron, 4 sulfur cluster binding"/>
    <property type="evidence" value="ECO:0007669"/>
    <property type="project" value="UniProtKB-KW"/>
</dbReference>
<dbReference type="OrthoDB" id="1715080at2759"/>
<evidence type="ECO:0000256" key="14">
    <source>
        <dbReference type="ARBA" id="ARBA00037928"/>
    </source>
</evidence>
<dbReference type="GO" id="GO:0019676">
    <property type="term" value="P:ammonia assimilation cycle"/>
    <property type="evidence" value="ECO:0007669"/>
    <property type="project" value="TreeGrafter"/>
</dbReference>
<keyword evidence="8" id="KW-0315">Glutamine amidotransferase</keyword>
<evidence type="ECO:0000259" key="17">
    <source>
        <dbReference type="Pfam" id="PF00310"/>
    </source>
</evidence>
<protein>
    <recommendedName>
        <fullName evidence="15">glutamate synthase (ferredoxin)</fullName>
        <ecNumber evidence="15">1.4.7.1</ecNumber>
    </recommendedName>
</protein>
<evidence type="ECO:0000256" key="7">
    <source>
        <dbReference type="ARBA" id="ARBA00022723"/>
    </source>
</evidence>
<comment type="cofactor">
    <cofactor evidence="2">
        <name>[3Fe-4S] cluster</name>
        <dbReference type="ChEBI" id="CHEBI:21137"/>
    </cofactor>
</comment>
<evidence type="ECO:0000256" key="2">
    <source>
        <dbReference type="ARBA" id="ARBA00001927"/>
    </source>
</evidence>
<evidence type="ECO:0000256" key="4">
    <source>
        <dbReference type="ARBA" id="ARBA00022605"/>
    </source>
</evidence>
<feature type="compositionally biased region" description="Low complexity" evidence="16">
    <location>
        <begin position="1"/>
        <end position="34"/>
    </location>
</feature>
<comment type="caution">
    <text evidence="18">The sequence shown here is derived from an EMBL/GenBank/DDBJ whole genome shotgun (WGS) entry which is preliminary data.</text>
</comment>
<evidence type="ECO:0000256" key="1">
    <source>
        <dbReference type="ARBA" id="ARBA00001917"/>
    </source>
</evidence>
<evidence type="ECO:0000256" key="11">
    <source>
        <dbReference type="ARBA" id="ARBA00023014"/>
    </source>
</evidence>
<dbReference type="Proteomes" id="UP000247498">
    <property type="component" value="Unassembled WGS sequence"/>
</dbReference>
<dbReference type="GO" id="GO:0016040">
    <property type="term" value="F:glutamate synthase (NADH) activity"/>
    <property type="evidence" value="ECO:0007669"/>
    <property type="project" value="TreeGrafter"/>
</dbReference>
<comment type="pathway">
    <text evidence="14">Amino-acid biosynthesis; L-glutamate biosynthesis via GLT pathway; L-glutamate from 2-oxoglutarate and L-glutamine (ferredoxin route): step 1/1.</text>
</comment>
<dbReference type="EMBL" id="BDRX01000150">
    <property type="protein sequence ID" value="GBF99215.1"/>
    <property type="molecule type" value="Genomic_DNA"/>
</dbReference>
<feature type="region of interest" description="Disordered" evidence="16">
    <location>
        <begin position="1"/>
        <end position="94"/>
    </location>
</feature>
<keyword evidence="13" id="KW-0003">3Fe-4S</keyword>
<dbReference type="Gene3D" id="3.60.20.10">
    <property type="entry name" value="Glutamine Phosphoribosylpyrophosphate, subunit 1, domain 1"/>
    <property type="match status" value="1"/>
</dbReference>
<dbReference type="GO" id="GO:0016041">
    <property type="term" value="F:glutamate synthase (ferredoxin) activity"/>
    <property type="evidence" value="ECO:0007669"/>
    <property type="project" value="UniProtKB-EC"/>
</dbReference>
<dbReference type="AlphaFoldDB" id="A0A2V0PPU5"/>
<keyword evidence="11" id="KW-0411">Iron-sulfur</keyword>
<dbReference type="InterPro" id="IPR029055">
    <property type="entry name" value="Ntn_hydrolases_N"/>
</dbReference>